<dbReference type="PROSITE" id="PS50885">
    <property type="entry name" value="HAMP"/>
    <property type="match status" value="1"/>
</dbReference>
<evidence type="ECO:0000256" key="1">
    <source>
        <dbReference type="ARBA" id="ARBA00023224"/>
    </source>
</evidence>
<comment type="similarity">
    <text evidence="2">Belongs to the methyl-accepting chemotaxis (MCP) protein family.</text>
</comment>
<feature type="domain" description="HAMP" evidence="8">
    <location>
        <begin position="316"/>
        <end position="369"/>
    </location>
</feature>
<proteinExistence type="inferred from homology"/>
<reference evidence="9 10" key="1">
    <citation type="submission" date="2016-10" db="EMBL/GenBank/DDBJ databases">
        <authorList>
            <person name="de Groot N.N."/>
        </authorList>
    </citation>
    <scope>NUCLEOTIDE SEQUENCE [LARGE SCALE GENOMIC DNA]</scope>
    <source>
        <strain evidence="9 10">CGMCC 1.9109</strain>
    </source>
</reference>
<dbReference type="GO" id="GO:0007165">
    <property type="term" value="P:signal transduction"/>
    <property type="evidence" value="ECO:0007669"/>
    <property type="project" value="UniProtKB-KW"/>
</dbReference>
<evidence type="ECO:0000256" key="2">
    <source>
        <dbReference type="ARBA" id="ARBA00029447"/>
    </source>
</evidence>
<keyword evidence="1 3" id="KW-0807">Transducer</keyword>
<protein>
    <submittedName>
        <fullName evidence="9">HAMP domain-containing protein</fullName>
    </submittedName>
</protein>
<evidence type="ECO:0000256" key="3">
    <source>
        <dbReference type="PROSITE-ProRule" id="PRU00284"/>
    </source>
</evidence>
<dbReference type="SUPFAM" id="SSF58104">
    <property type="entry name" value="Methyl-accepting chemotaxis protein (MCP) signaling domain"/>
    <property type="match status" value="1"/>
</dbReference>
<dbReference type="SMART" id="SM00304">
    <property type="entry name" value="HAMP"/>
    <property type="match status" value="1"/>
</dbReference>
<evidence type="ECO:0000259" key="8">
    <source>
        <dbReference type="PROSITE" id="PS50885"/>
    </source>
</evidence>
<dbReference type="InterPro" id="IPR003660">
    <property type="entry name" value="HAMP_dom"/>
</dbReference>
<feature type="compositionally biased region" description="Basic and acidic residues" evidence="5">
    <location>
        <begin position="707"/>
        <end position="723"/>
    </location>
</feature>
<dbReference type="Proteomes" id="UP000183685">
    <property type="component" value="Unassembled WGS sequence"/>
</dbReference>
<dbReference type="OrthoDB" id="8482111at2"/>
<dbReference type="Pfam" id="PF00015">
    <property type="entry name" value="MCPsignal"/>
    <property type="match status" value="1"/>
</dbReference>
<dbReference type="EMBL" id="FNAK01000006">
    <property type="protein sequence ID" value="SDE38372.1"/>
    <property type="molecule type" value="Genomic_DNA"/>
</dbReference>
<dbReference type="PROSITE" id="PS50111">
    <property type="entry name" value="CHEMOTAXIS_TRANSDUC_2"/>
    <property type="match status" value="1"/>
</dbReference>
<keyword evidence="10" id="KW-1185">Reference proteome</keyword>
<evidence type="ECO:0000313" key="9">
    <source>
        <dbReference type="EMBL" id="SDE38372.1"/>
    </source>
</evidence>
<dbReference type="Gene3D" id="1.10.287.950">
    <property type="entry name" value="Methyl-accepting chemotaxis protein"/>
    <property type="match status" value="1"/>
</dbReference>
<feature type="transmembrane region" description="Helical" evidence="6">
    <location>
        <begin position="292"/>
        <end position="314"/>
    </location>
</feature>
<dbReference type="Gene3D" id="6.10.340.10">
    <property type="match status" value="1"/>
</dbReference>
<evidence type="ECO:0000256" key="5">
    <source>
        <dbReference type="SAM" id="MobiDB-lite"/>
    </source>
</evidence>
<evidence type="ECO:0000259" key="7">
    <source>
        <dbReference type="PROSITE" id="PS50111"/>
    </source>
</evidence>
<dbReference type="PANTHER" id="PTHR32089:SF112">
    <property type="entry name" value="LYSOZYME-LIKE PROTEIN-RELATED"/>
    <property type="match status" value="1"/>
</dbReference>
<sequence length="723" mass="76964">MRLSVRLRILIGFAAVIVTLAAANRISSSGLRGLDTASQAIADKTDIVRHVNDYAADIAAQTSALRTYAFSGREEDRQRLTEAQARAEETRTEVADILTQTGEAETAKALEAASHDFDAVFTAVENRLGNEEDALQVVAVGIGKLEVSAAKLADFLQSRGGEAAALASQLGPLVARYNQASIAYVASGRTADFSEAIAAGEELDGLIRTAQVALKGIPRRDMRVLIYARRDSDVIRQSLRAKNAAATSLQDAMTQLEGAATAIADITGKAKLAARDEQGLALTDMIAAVNKAVVQSLIGLIVGAVIAAIMAWYIGFSVARPLGRITDAISRLAAGDKTVEIPGRDRGDELGRMAEAAGIFKDKTFELERLAEAKREGERREAEARRLQEIEDARRLEEHKQAEERARLERQEARQQQRLQMADAFEVGVMRIVETVASASRNMAGAANKLVGNTERTASEVSATQHATDEASRNVQAVAGATEELSVSFRSVSDELDHSAKVALSAVDEASRTTETVAGLSEAAHQIGSVVKMIRDIADQTNLLALNATIEAARAGDAGRGFAVVASEVKNLAAQSSKATEDIAAYVEKIQLVSNDASGAIERIGDIIGQMNDVTQSVVAAVQQQAAATGEIAQNVQQVSAGTEQVRASVSIVDAAAFETRTMSSDLQTSAESLMSESDSLKREVDRFLAEVRDTKEEEAVASSDNADEKSHKGAEIHLLRSA</sequence>
<keyword evidence="6" id="KW-0812">Transmembrane</keyword>
<gene>
    <name evidence="9" type="ORF">SAMN04488071_2791</name>
</gene>
<feature type="coiled-coil region" evidence="4">
    <location>
        <begin position="367"/>
        <end position="419"/>
    </location>
</feature>
<dbReference type="SMART" id="SM00283">
    <property type="entry name" value="MA"/>
    <property type="match status" value="1"/>
</dbReference>
<dbReference type="GO" id="GO:0016020">
    <property type="term" value="C:membrane"/>
    <property type="evidence" value="ECO:0007669"/>
    <property type="project" value="InterPro"/>
</dbReference>
<dbReference type="CDD" id="cd06225">
    <property type="entry name" value="HAMP"/>
    <property type="match status" value="1"/>
</dbReference>
<dbReference type="STRING" id="637679.GCA_001550055_03130"/>
<accession>A0A1G7CG70</accession>
<dbReference type="InterPro" id="IPR004089">
    <property type="entry name" value="MCPsignal_dom"/>
</dbReference>
<feature type="region of interest" description="Disordered" evidence="5">
    <location>
        <begin position="694"/>
        <end position="723"/>
    </location>
</feature>
<dbReference type="AlphaFoldDB" id="A0A1G7CG70"/>
<keyword evidence="6" id="KW-1133">Transmembrane helix</keyword>
<name>A0A1G7CG70_9PROT</name>
<organism evidence="9 10">
    <name type="scientific">Kordiimonas lacus</name>
    <dbReference type="NCBI Taxonomy" id="637679"/>
    <lineage>
        <taxon>Bacteria</taxon>
        <taxon>Pseudomonadati</taxon>
        <taxon>Pseudomonadota</taxon>
        <taxon>Alphaproteobacteria</taxon>
        <taxon>Kordiimonadales</taxon>
        <taxon>Kordiimonadaceae</taxon>
        <taxon>Kordiimonas</taxon>
    </lineage>
</organism>
<evidence type="ECO:0000256" key="4">
    <source>
        <dbReference type="SAM" id="Coils"/>
    </source>
</evidence>
<keyword evidence="6" id="KW-0472">Membrane</keyword>
<feature type="domain" description="Methyl-accepting transducer" evidence="7">
    <location>
        <begin position="432"/>
        <end position="661"/>
    </location>
</feature>
<keyword evidence="4" id="KW-0175">Coiled coil</keyword>
<feature type="coiled-coil region" evidence="4">
    <location>
        <begin position="73"/>
        <end position="100"/>
    </location>
</feature>
<dbReference type="PANTHER" id="PTHR32089">
    <property type="entry name" value="METHYL-ACCEPTING CHEMOTAXIS PROTEIN MCPB"/>
    <property type="match status" value="1"/>
</dbReference>
<dbReference type="RefSeq" id="WP_068306811.1">
    <property type="nucleotide sequence ID" value="NZ_FNAK01000006.1"/>
</dbReference>
<dbReference type="Pfam" id="PF00672">
    <property type="entry name" value="HAMP"/>
    <property type="match status" value="1"/>
</dbReference>
<evidence type="ECO:0000313" key="10">
    <source>
        <dbReference type="Proteomes" id="UP000183685"/>
    </source>
</evidence>
<evidence type="ECO:0000256" key="6">
    <source>
        <dbReference type="SAM" id="Phobius"/>
    </source>
</evidence>